<dbReference type="EMBL" id="KN847521">
    <property type="protein sequence ID" value="KIV95833.1"/>
    <property type="molecule type" value="Genomic_DNA"/>
</dbReference>
<dbReference type="InterPro" id="IPR020843">
    <property type="entry name" value="ER"/>
</dbReference>
<gene>
    <name evidence="2" type="ORF">PV10_03439</name>
</gene>
<dbReference type="OrthoDB" id="191139at2759"/>
<name>A0A0D2AA68_EXOME</name>
<dbReference type="VEuPathDB" id="FungiDB:PV10_03439"/>
<dbReference type="InterPro" id="IPR011032">
    <property type="entry name" value="GroES-like_sf"/>
</dbReference>
<dbReference type="SUPFAM" id="SSF50129">
    <property type="entry name" value="GroES-like"/>
    <property type="match status" value="1"/>
</dbReference>
<organism evidence="2 3">
    <name type="scientific">Exophiala mesophila</name>
    <name type="common">Black yeast-like fungus</name>
    <dbReference type="NCBI Taxonomy" id="212818"/>
    <lineage>
        <taxon>Eukaryota</taxon>
        <taxon>Fungi</taxon>
        <taxon>Dikarya</taxon>
        <taxon>Ascomycota</taxon>
        <taxon>Pezizomycotina</taxon>
        <taxon>Eurotiomycetes</taxon>
        <taxon>Chaetothyriomycetidae</taxon>
        <taxon>Chaetothyriales</taxon>
        <taxon>Herpotrichiellaceae</taxon>
        <taxon>Exophiala</taxon>
    </lineage>
</organism>
<evidence type="ECO:0000313" key="2">
    <source>
        <dbReference type="EMBL" id="KIV95833.1"/>
    </source>
</evidence>
<dbReference type="SUPFAM" id="SSF51735">
    <property type="entry name" value="NAD(P)-binding Rossmann-fold domains"/>
    <property type="match status" value="1"/>
</dbReference>
<dbReference type="GO" id="GO:0016491">
    <property type="term" value="F:oxidoreductase activity"/>
    <property type="evidence" value="ECO:0007669"/>
    <property type="project" value="InterPro"/>
</dbReference>
<dbReference type="InterPro" id="IPR013154">
    <property type="entry name" value="ADH-like_N"/>
</dbReference>
<reference evidence="2 3" key="1">
    <citation type="submission" date="2015-01" db="EMBL/GenBank/DDBJ databases">
        <title>The Genome Sequence of Exophiala mesophila CBS40295.</title>
        <authorList>
            <consortium name="The Broad Institute Genomics Platform"/>
            <person name="Cuomo C."/>
            <person name="de Hoog S."/>
            <person name="Gorbushina A."/>
            <person name="Stielow B."/>
            <person name="Teixiera M."/>
            <person name="Abouelleil A."/>
            <person name="Chapman S.B."/>
            <person name="Priest M."/>
            <person name="Young S.K."/>
            <person name="Wortman J."/>
            <person name="Nusbaum C."/>
            <person name="Birren B."/>
        </authorList>
    </citation>
    <scope>NUCLEOTIDE SEQUENCE [LARGE SCALE GENOMIC DNA]</scope>
    <source>
        <strain evidence="2 3">CBS 40295</strain>
    </source>
</reference>
<dbReference type="AlphaFoldDB" id="A0A0D2AA68"/>
<feature type="domain" description="Enoyl reductase (ER)" evidence="1">
    <location>
        <begin position="14"/>
        <end position="355"/>
    </location>
</feature>
<keyword evidence="3" id="KW-1185">Reference proteome</keyword>
<dbReference type="STRING" id="212818.A0A0D2AA68"/>
<dbReference type="Pfam" id="PF13602">
    <property type="entry name" value="ADH_zinc_N_2"/>
    <property type="match status" value="1"/>
</dbReference>
<dbReference type="PANTHER" id="PTHR11695:SF294">
    <property type="entry name" value="RETICULON-4-INTERACTING PROTEIN 1, MITOCHONDRIAL"/>
    <property type="match status" value="1"/>
</dbReference>
<dbReference type="OMA" id="YDCAGIV"/>
<proteinExistence type="predicted"/>
<protein>
    <recommendedName>
        <fullName evidence="1">Enoyl reductase (ER) domain-containing protein</fullName>
    </recommendedName>
</protein>
<dbReference type="Gene3D" id="3.40.50.720">
    <property type="entry name" value="NAD(P)-binding Rossmann-like Domain"/>
    <property type="match status" value="1"/>
</dbReference>
<dbReference type="RefSeq" id="XP_016227407.1">
    <property type="nucleotide sequence ID" value="XM_016367889.1"/>
</dbReference>
<dbReference type="CDD" id="cd05289">
    <property type="entry name" value="MDR_like_2"/>
    <property type="match status" value="1"/>
</dbReference>
<dbReference type="InterPro" id="IPR050700">
    <property type="entry name" value="YIM1/Zinc_Alcohol_DH_Fams"/>
</dbReference>
<evidence type="ECO:0000259" key="1">
    <source>
        <dbReference type="SMART" id="SM00829"/>
    </source>
</evidence>
<dbReference type="InterPro" id="IPR036291">
    <property type="entry name" value="NAD(P)-bd_dom_sf"/>
</dbReference>
<sequence length="360" mass="38815">MATSMMSVIAPSFTDPSGYQIAELPRPVVTEPTDVVIRVHAASINPIDVKKAAGVLKMAVKEEFPYKIGYDCAGVVTEVGSAVTRVHVGDEVYTRLPEVGRGSWSEYAKCAEYYVALKPKSLSFGDAASLPLAAVTALQAFRKYKGSLEGKTVFIPAGLSGTGASACQLAKNVFLAGKVITTVSTAKVGRVPELLGKGVVDQVIDYTKEDVMKVIPPGSVDFLFDTTGEAMRFLSLMTPSTSFIASIATTPSGNTLQQSSILRRPNNPQIPWFARMLLNVTDTIRRARASRWHVEYEYFFLQPNGVDLDTVTNAVEERKLVPVVGSRASLHDIDKVREACGVVYMGKGGIGKTVIEVVES</sequence>
<dbReference type="Gene3D" id="3.90.180.10">
    <property type="entry name" value="Medium-chain alcohol dehydrogenases, catalytic domain"/>
    <property type="match status" value="1"/>
</dbReference>
<dbReference type="SMART" id="SM00829">
    <property type="entry name" value="PKS_ER"/>
    <property type="match status" value="1"/>
</dbReference>
<accession>A0A0D2AA68</accession>
<dbReference type="PANTHER" id="PTHR11695">
    <property type="entry name" value="ALCOHOL DEHYDROGENASE RELATED"/>
    <property type="match status" value="1"/>
</dbReference>
<dbReference type="HOGENOM" id="CLU_026673_3_3_1"/>
<evidence type="ECO:0000313" key="3">
    <source>
        <dbReference type="Proteomes" id="UP000054302"/>
    </source>
</evidence>
<dbReference type="GeneID" id="27321284"/>
<dbReference type="Pfam" id="PF08240">
    <property type="entry name" value="ADH_N"/>
    <property type="match status" value="1"/>
</dbReference>
<dbReference type="Proteomes" id="UP000054302">
    <property type="component" value="Unassembled WGS sequence"/>
</dbReference>